<keyword evidence="2" id="KW-1185">Reference proteome</keyword>
<gene>
    <name evidence="1" type="ORF">QWZ10_25580</name>
</gene>
<sequence length="50" mass="5164">MGLGMSAALYDPAFATLGRLYGQDARSAITALTLWGGFASTSVGRSRHGC</sequence>
<comment type="caution">
    <text evidence="1">The sequence shown here is derived from an EMBL/GenBank/DDBJ whole genome shotgun (WGS) entry which is preliminary data.</text>
</comment>
<dbReference type="EMBL" id="JAUFRC010000004">
    <property type="protein sequence ID" value="MDN3714337.1"/>
    <property type="molecule type" value="Genomic_DNA"/>
</dbReference>
<evidence type="ECO:0008006" key="3">
    <source>
        <dbReference type="Google" id="ProtNLM"/>
    </source>
</evidence>
<proteinExistence type="predicted"/>
<protein>
    <recommendedName>
        <fullName evidence="3">MFS transporter</fullName>
    </recommendedName>
</protein>
<dbReference type="Proteomes" id="UP001243846">
    <property type="component" value="Unassembled WGS sequence"/>
</dbReference>
<reference evidence="2" key="1">
    <citation type="journal article" date="2019" name="Int. J. Syst. Evol. Microbiol.">
        <title>The Global Catalogue of Microorganisms (GCM) 10K type strain sequencing project: providing services to taxonomists for standard genome sequencing and annotation.</title>
        <authorList>
            <consortium name="The Broad Institute Genomics Platform"/>
            <consortium name="The Broad Institute Genome Sequencing Center for Infectious Disease"/>
            <person name="Wu L."/>
            <person name="Ma J."/>
        </authorList>
    </citation>
    <scope>NUCLEOTIDE SEQUENCE [LARGE SCALE GENOMIC DNA]</scope>
    <source>
        <strain evidence="2">CECT 8482</strain>
    </source>
</reference>
<organism evidence="1 2">
    <name type="scientific">Paracoccus cavernae</name>
    <dbReference type="NCBI Taxonomy" id="1571207"/>
    <lineage>
        <taxon>Bacteria</taxon>
        <taxon>Pseudomonadati</taxon>
        <taxon>Pseudomonadota</taxon>
        <taxon>Alphaproteobacteria</taxon>
        <taxon>Rhodobacterales</taxon>
        <taxon>Paracoccaceae</taxon>
        <taxon>Paracoccus</taxon>
    </lineage>
</organism>
<evidence type="ECO:0000313" key="2">
    <source>
        <dbReference type="Proteomes" id="UP001243846"/>
    </source>
</evidence>
<name>A0ABT8DHJ2_9RHOB</name>
<accession>A0ABT8DHJ2</accession>
<evidence type="ECO:0000313" key="1">
    <source>
        <dbReference type="EMBL" id="MDN3714337.1"/>
    </source>
</evidence>